<evidence type="ECO:0000256" key="2">
    <source>
        <dbReference type="ARBA" id="ARBA00007935"/>
    </source>
</evidence>
<keyword evidence="10" id="KW-1185">Reference proteome</keyword>
<feature type="transmembrane region" description="Helical" evidence="8">
    <location>
        <begin position="96"/>
        <end position="115"/>
    </location>
</feature>
<dbReference type="Gene3D" id="1.10.3470.10">
    <property type="entry name" value="ABC transporter involved in vitamin B12 uptake, BtuC"/>
    <property type="match status" value="1"/>
</dbReference>
<keyword evidence="4" id="KW-1003">Cell membrane</keyword>
<sequence>MRLRIPLRAVLVTAGLFVTLIVMAGFTMTTGDFRVPIGDVLLAVTGDAPPAAEFVVNTLRLPRLLVATLAGAGLGVAGAVMQSLSRNQLGSPDMIGFSQGAATGGIAAILLTASGTVGTSIGAAAGGLATALLILALVGRHGLNGYRLVLVGVGISTVLMAFNGYLITRATFGDAQRAVAWQVGNVSGRGWDHVTLVAVALAVLLPVVLLYNRRMSMLELGDDTATALGVGVLATRLVPLLAAILLVSAAAAMAGPIPFVALAAPHLARRLTRNPGPNVLPAAVTGGLLTVASDFAAQHALQVQLPVGIVTSVFGGVYLVILLIVQRGGRRS</sequence>
<gene>
    <name evidence="9" type="ORF">J2S41_000316</name>
</gene>
<feature type="transmembrane region" description="Helical" evidence="8">
    <location>
        <begin position="193"/>
        <end position="212"/>
    </location>
</feature>
<proteinExistence type="inferred from homology"/>
<dbReference type="GO" id="GO:0033214">
    <property type="term" value="P:siderophore-iron import into cell"/>
    <property type="evidence" value="ECO:0007669"/>
    <property type="project" value="TreeGrafter"/>
</dbReference>
<dbReference type="Proteomes" id="UP001183643">
    <property type="component" value="Unassembled WGS sequence"/>
</dbReference>
<feature type="transmembrane region" description="Helical" evidence="8">
    <location>
        <begin position="64"/>
        <end position="84"/>
    </location>
</feature>
<dbReference type="RefSeq" id="WP_310362039.1">
    <property type="nucleotide sequence ID" value="NZ_JAVDYB010000001.1"/>
</dbReference>
<evidence type="ECO:0000313" key="10">
    <source>
        <dbReference type="Proteomes" id="UP001183643"/>
    </source>
</evidence>
<feature type="transmembrane region" description="Helical" evidence="8">
    <location>
        <begin position="121"/>
        <end position="139"/>
    </location>
</feature>
<dbReference type="InterPro" id="IPR037294">
    <property type="entry name" value="ABC_BtuC-like"/>
</dbReference>
<dbReference type="EMBL" id="JAVDYB010000001">
    <property type="protein sequence ID" value="MDR7273538.1"/>
    <property type="molecule type" value="Genomic_DNA"/>
</dbReference>
<feature type="transmembrane region" description="Helical" evidence="8">
    <location>
        <begin position="7"/>
        <end position="26"/>
    </location>
</feature>
<dbReference type="Pfam" id="PF01032">
    <property type="entry name" value="FecCD"/>
    <property type="match status" value="1"/>
</dbReference>
<evidence type="ECO:0000313" key="9">
    <source>
        <dbReference type="EMBL" id="MDR7273538.1"/>
    </source>
</evidence>
<keyword evidence="5 8" id="KW-0812">Transmembrane</keyword>
<dbReference type="InterPro" id="IPR000522">
    <property type="entry name" value="ABC_transptr_permease_BtuC"/>
</dbReference>
<dbReference type="SUPFAM" id="SSF81345">
    <property type="entry name" value="ABC transporter involved in vitamin B12 uptake, BtuC"/>
    <property type="match status" value="1"/>
</dbReference>
<feature type="transmembrane region" description="Helical" evidence="8">
    <location>
        <begin position="146"/>
        <end position="167"/>
    </location>
</feature>
<organism evidence="9 10">
    <name type="scientific">Catenuloplanes atrovinosus</name>
    <dbReference type="NCBI Taxonomy" id="137266"/>
    <lineage>
        <taxon>Bacteria</taxon>
        <taxon>Bacillati</taxon>
        <taxon>Actinomycetota</taxon>
        <taxon>Actinomycetes</taxon>
        <taxon>Micromonosporales</taxon>
        <taxon>Micromonosporaceae</taxon>
        <taxon>Catenuloplanes</taxon>
    </lineage>
</organism>
<evidence type="ECO:0000256" key="5">
    <source>
        <dbReference type="ARBA" id="ARBA00022692"/>
    </source>
</evidence>
<comment type="caution">
    <text evidence="9">The sequence shown here is derived from an EMBL/GenBank/DDBJ whole genome shotgun (WGS) entry which is preliminary data.</text>
</comment>
<reference evidence="9" key="1">
    <citation type="submission" date="2023-07" db="EMBL/GenBank/DDBJ databases">
        <title>Sequencing the genomes of 1000 actinobacteria strains.</title>
        <authorList>
            <person name="Klenk H.-P."/>
        </authorList>
    </citation>
    <scope>NUCLEOTIDE SEQUENCE</scope>
    <source>
        <strain evidence="9">DSM 44707</strain>
    </source>
</reference>
<comment type="similarity">
    <text evidence="2">Belongs to the binding-protein-dependent transport system permease family. FecCD subfamily.</text>
</comment>
<evidence type="ECO:0000256" key="4">
    <source>
        <dbReference type="ARBA" id="ARBA00022475"/>
    </source>
</evidence>
<dbReference type="PANTHER" id="PTHR30472">
    <property type="entry name" value="FERRIC ENTEROBACTIN TRANSPORT SYSTEM PERMEASE PROTEIN"/>
    <property type="match status" value="1"/>
</dbReference>
<evidence type="ECO:0000256" key="3">
    <source>
        <dbReference type="ARBA" id="ARBA00022448"/>
    </source>
</evidence>
<dbReference type="PANTHER" id="PTHR30472:SF24">
    <property type="entry name" value="FERRIC ENTEROBACTIN TRANSPORT SYSTEM PERMEASE PROTEIN FEPG"/>
    <property type="match status" value="1"/>
</dbReference>
<dbReference type="GO" id="GO:0022857">
    <property type="term" value="F:transmembrane transporter activity"/>
    <property type="evidence" value="ECO:0007669"/>
    <property type="project" value="InterPro"/>
</dbReference>
<accession>A0AAE4C773</accession>
<dbReference type="GO" id="GO:0005886">
    <property type="term" value="C:plasma membrane"/>
    <property type="evidence" value="ECO:0007669"/>
    <property type="project" value="UniProtKB-SubCell"/>
</dbReference>
<keyword evidence="7 8" id="KW-0472">Membrane</keyword>
<feature type="transmembrane region" description="Helical" evidence="8">
    <location>
        <begin position="303"/>
        <end position="325"/>
    </location>
</feature>
<evidence type="ECO:0000256" key="6">
    <source>
        <dbReference type="ARBA" id="ARBA00022989"/>
    </source>
</evidence>
<evidence type="ECO:0000256" key="1">
    <source>
        <dbReference type="ARBA" id="ARBA00004651"/>
    </source>
</evidence>
<evidence type="ECO:0000256" key="7">
    <source>
        <dbReference type="ARBA" id="ARBA00023136"/>
    </source>
</evidence>
<protein>
    <submittedName>
        <fullName evidence="9">Iron complex transport system permease protein</fullName>
    </submittedName>
</protein>
<keyword evidence="6 8" id="KW-1133">Transmembrane helix</keyword>
<feature type="transmembrane region" description="Helical" evidence="8">
    <location>
        <begin position="224"/>
        <end position="244"/>
    </location>
</feature>
<comment type="subcellular location">
    <subcellularLocation>
        <location evidence="1">Cell membrane</location>
        <topology evidence="1">Multi-pass membrane protein</topology>
    </subcellularLocation>
</comment>
<dbReference type="CDD" id="cd06550">
    <property type="entry name" value="TM_ABC_iron-siderophores_like"/>
    <property type="match status" value="1"/>
</dbReference>
<dbReference type="AlphaFoldDB" id="A0AAE4C773"/>
<keyword evidence="3" id="KW-0813">Transport</keyword>
<evidence type="ECO:0000256" key="8">
    <source>
        <dbReference type="SAM" id="Phobius"/>
    </source>
</evidence>
<name>A0AAE4C773_9ACTN</name>